<protein>
    <submittedName>
        <fullName evidence="8">BFD-like [2Fe-2S] binding protein</fullName>
    </submittedName>
</protein>
<keyword evidence="5" id="KW-0812">Transmembrane</keyword>
<keyword evidence="3" id="KW-0285">Flavoprotein</keyword>
<evidence type="ECO:0000256" key="3">
    <source>
        <dbReference type="ARBA" id="ARBA00022630"/>
    </source>
</evidence>
<dbReference type="InterPro" id="IPR036188">
    <property type="entry name" value="FAD/NAD-bd_sf"/>
</dbReference>
<feature type="transmembrane region" description="Helical" evidence="5">
    <location>
        <begin position="550"/>
        <end position="568"/>
    </location>
</feature>
<dbReference type="Gene3D" id="3.30.390.30">
    <property type="match status" value="1"/>
</dbReference>
<feature type="transmembrane region" description="Helical" evidence="5">
    <location>
        <begin position="503"/>
        <end position="525"/>
    </location>
</feature>
<dbReference type="PRINTS" id="PR00368">
    <property type="entry name" value="FADPNR"/>
</dbReference>
<dbReference type="PRINTS" id="PR00469">
    <property type="entry name" value="PNDRDTASEII"/>
</dbReference>
<dbReference type="InterPro" id="IPR007419">
    <property type="entry name" value="BFD-like_2Fe2S-bd_dom"/>
</dbReference>
<feature type="domain" description="FAD/NAD(P)-binding" evidence="7">
    <location>
        <begin position="47"/>
        <end position="318"/>
    </location>
</feature>
<sequence>MRDSRVNTAQATTASPTAWHLLQEQLDSLMPDAAVPAALSENLTHPLVVIGAGPTAQALVTRLNHLQPGQPVIVINGEPFMPYNRAQISASIAEGRALQQLASHWQAVSSPNVHTLQNVQAVRIDRKQKTLVLSNGQTLRYDKLVLATGSTPARVPLLQEDHDRIIDFRDLNDIARIAALNPQRILVVGGGLLGIESARAVRPFCQHVTILERFPHVLPRQLDETAAKHLTTYLLELGIHVRTGCQMLHVHRDTDQLQVEFADQSTLSADLIISATGIKPRIDLAEESGLATERGIVVNDQFQTNDPDIYAIGECCEQHQTLIGSLGPCLKHAQQLSSILCDESAQSNSASDIFQLKIGQRTVVSIGNSKPLDNIRHVYVGERGQYRRLIVEDNCLVGAILFDQANTDFSGFAAAIEARRELSEADLDFFRENGRLRAENTVHCDRVICFCANVTEQRLQHLRAQQLPTAEIIRITGASTHCGSCAPRVAEALGSRSSSRQQIIAVSAAILVVTFLLAAMTNLSLPYADSWQSPWRAIDQFWRSSQLRQYSGYLMLTVLLSSFVWGYWRRAQRLRSAQQKRSVSVHMLLAIAALTLWYLHTGGRIGYGINQLLFWLFAVTMLLGSVAGIFWMRAARTESTQKQARWLRAVHWSALFPLPALLLIHLLKFYYF</sequence>
<gene>
    <name evidence="8" type="ORF">EV696_101325</name>
</gene>
<comment type="caution">
    <text evidence="8">The sequence shown here is derived from an EMBL/GenBank/DDBJ whole genome shotgun (WGS) entry which is preliminary data.</text>
</comment>
<dbReference type="SUPFAM" id="SSF51905">
    <property type="entry name" value="FAD/NAD(P)-binding domain"/>
    <property type="match status" value="1"/>
</dbReference>
<keyword evidence="4" id="KW-0274">FAD</keyword>
<evidence type="ECO:0000256" key="1">
    <source>
        <dbReference type="ARBA" id="ARBA00001974"/>
    </source>
</evidence>
<keyword evidence="5" id="KW-1133">Transmembrane helix</keyword>
<dbReference type="Proteomes" id="UP000295375">
    <property type="component" value="Unassembled WGS sequence"/>
</dbReference>
<dbReference type="Gene3D" id="3.50.50.60">
    <property type="entry name" value="FAD/NAD(P)-binding domain"/>
    <property type="match status" value="2"/>
</dbReference>
<evidence type="ECO:0000313" key="9">
    <source>
        <dbReference type="Proteomes" id="UP000295375"/>
    </source>
</evidence>
<dbReference type="InterPro" id="IPR016156">
    <property type="entry name" value="FAD/NAD-linked_Rdtase_dimer_sf"/>
</dbReference>
<evidence type="ECO:0000256" key="2">
    <source>
        <dbReference type="ARBA" id="ARBA00006442"/>
    </source>
</evidence>
<dbReference type="RefSeq" id="WP_133587267.1">
    <property type="nucleotide sequence ID" value="NZ_CP037953.1"/>
</dbReference>
<dbReference type="PANTHER" id="PTHR43429:SF3">
    <property type="entry name" value="NITRITE REDUCTASE [NAD(P)H]"/>
    <property type="match status" value="1"/>
</dbReference>
<feature type="domain" description="BFD-like [2Fe-2S]-binding" evidence="6">
    <location>
        <begin position="447"/>
        <end position="493"/>
    </location>
</feature>
<feature type="transmembrane region" description="Helical" evidence="5">
    <location>
        <begin position="612"/>
        <end position="631"/>
    </location>
</feature>
<dbReference type="Pfam" id="PF07992">
    <property type="entry name" value="Pyr_redox_2"/>
    <property type="match status" value="1"/>
</dbReference>
<comment type="cofactor">
    <cofactor evidence="1">
        <name>FAD</name>
        <dbReference type="ChEBI" id="CHEBI:57692"/>
    </cofactor>
</comment>
<comment type="similarity">
    <text evidence="2">Belongs to the FAD-dependent oxidoreductase family.</text>
</comment>
<keyword evidence="9" id="KW-1185">Reference proteome</keyword>
<dbReference type="AlphaFoldDB" id="A0A4R6UVU0"/>
<dbReference type="PANTHER" id="PTHR43429">
    <property type="entry name" value="PYRIDINE NUCLEOTIDE-DISULFIDE OXIDOREDUCTASE DOMAIN-CONTAINING"/>
    <property type="match status" value="1"/>
</dbReference>
<dbReference type="InterPro" id="IPR050260">
    <property type="entry name" value="FAD-bd_OxRdtase"/>
</dbReference>
<dbReference type="EMBL" id="SNYM01000001">
    <property type="protein sequence ID" value="TDQ51351.1"/>
    <property type="molecule type" value="Genomic_DNA"/>
</dbReference>
<dbReference type="InterPro" id="IPR041854">
    <property type="entry name" value="BFD-like_2Fe2S-bd_dom_sf"/>
</dbReference>
<evidence type="ECO:0000313" key="8">
    <source>
        <dbReference type="EMBL" id="TDQ51351.1"/>
    </source>
</evidence>
<name>A0A4R6UVU0_9GAMM</name>
<dbReference type="InterPro" id="IPR023753">
    <property type="entry name" value="FAD/NAD-binding_dom"/>
</dbReference>
<keyword evidence="5" id="KW-0472">Membrane</keyword>
<dbReference type="Pfam" id="PF04324">
    <property type="entry name" value="Fer2_BFD"/>
    <property type="match status" value="1"/>
</dbReference>
<dbReference type="Gene3D" id="1.10.10.1100">
    <property type="entry name" value="BFD-like [2Fe-2S]-binding domain"/>
    <property type="match status" value="1"/>
</dbReference>
<accession>A0A4R6UVU0</accession>
<evidence type="ECO:0000259" key="7">
    <source>
        <dbReference type="Pfam" id="PF07992"/>
    </source>
</evidence>
<dbReference type="OrthoDB" id="9808980at2"/>
<feature type="transmembrane region" description="Helical" evidence="5">
    <location>
        <begin position="652"/>
        <end position="671"/>
    </location>
</feature>
<dbReference type="GO" id="GO:0016491">
    <property type="term" value="F:oxidoreductase activity"/>
    <property type="evidence" value="ECO:0007669"/>
    <property type="project" value="InterPro"/>
</dbReference>
<proteinExistence type="inferred from homology"/>
<evidence type="ECO:0000256" key="5">
    <source>
        <dbReference type="SAM" id="Phobius"/>
    </source>
</evidence>
<organism evidence="8 9">
    <name type="scientific">Permianibacter aggregans</name>
    <dbReference type="NCBI Taxonomy" id="1510150"/>
    <lineage>
        <taxon>Bacteria</taxon>
        <taxon>Pseudomonadati</taxon>
        <taxon>Pseudomonadota</taxon>
        <taxon>Gammaproteobacteria</taxon>
        <taxon>Pseudomonadales</taxon>
        <taxon>Pseudomonadaceae</taxon>
        <taxon>Permianibacter</taxon>
    </lineage>
</organism>
<reference evidence="8 9" key="1">
    <citation type="submission" date="2019-03" db="EMBL/GenBank/DDBJ databases">
        <title>Genomic Encyclopedia of Type Strains, Phase IV (KMG-IV): sequencing the most valuable type-strain genomes for metagenomic binning, comparative biology and taxonomic classification.</title>
        <authorList>
            <person name="Goeker M."/>
        </authorList>
    </citation>
    <scope>NUCLEOTIDE SEQUENCE [LARGE SCALE GENOMIC DNA]</scope>
    <source>
        <strain evidence="8 9">DSM 103792</strain>
    </source>
</reference>
<evidence type="ECO:0000256" key="4">
    <source>
        <dbReference type="ARBA" id="ARBA00022827"/>
    </source>
</evidence>
<feature type="transmembrane region" description="Helical" evidence="5">
    <location>
        <begin position="583"/>
        <end position="600"/>
    </location>
</feature>
<evidence type="ECO:0000259" key="6">
    <source>
        <dbReference type="Pfam" id="PF04324"/>
    </source>
</evidence>